<dbReference type="EMBL" id="BAABFL010000016">
    <property type="protein sequence ID" value="GAA4647967.1"/>
    <property type="molecule type" value="Genomic_DNA"/>
</dbReference>
<dbReference type="Pfam" id="PF05134">
    <property type="entry name" value="T2SSL"/>
    <property type="match status" value="1"/>
</dbReference>
<keyword evidence="8 10" id="KW-1133">Transmembrane helix</keyword>
<evidence type="ECO:0000259" key="11">
    <source>
        <dbReference type="Pfam" id="PF05134"/>
    </source>
</evidence>
<evidence type="ECO:0008006" key="15">
    <source>
        <dbReference type="Google" id="ProtNLM"/>
    </source>
</evidence>
<comment type="caution">
    <text evidence="13">The sequence shown here is derived from an EMBL/GenBank/DDBJ whole genome shotgun (WGS) entry which is preliminary data.</text>
</comment>
<evidence type="ECO:0000256" key="10">
    <source>
        <dbReference type="SAM" id="Phobius"/>
    </source>
</evidence>
<dbReference type="Proteomes" id="UP001500604">
    <property type="component" value="Unassembled WGS sequence"/>
</dbReference>
<evidence type="ECO:0000256" key="1">
    <source>
        <dbReference type="ARBA" id="ARBA00004377"/>
    </source>
</evidence>
<keyword evidence="4" id="KW-1003">Cell membrane</keyword>
<name>A0ABP8UWI8_9GAMM</name>
<dbReference type="InterPro" id="IPR043129">
    <property type="entry name" value="ATPase_NBD"/>
</dbReference>
<evidence type="ECO:0000256" key="8">
    <source>
        <dbReference type="ARBA" id="ARBA00022989"/>
    </source>
</evidence>
<evidence type="ECO:0000256" key="2">
    <source>
        <dbReference type="ARBA" id="ARBA00005318"/>
    </source>
</evidence>
<evidence type="ECO:0000256" key="3">
    <source>
        <dbReference type="ARBA" id="ARBA00022448"/>
    </source>
</evidence>
<evidence type="ECO:0000256" key="7">
    <source>
        <dbReference type="ARBA" id="ARBA00022927"/>
    </source>
</evidence>
<keyword evidence="3" id="KW-0813">Transport</keyword>
<keyword evidence="6 10" id="KW-0812">Transmembrane</keyword>
<comment type="subcellular location">
    <subcellularLocation>
        <location evidence="1">Cell inner membrane</location>
        <topology evidence="1">Single-pass membrane protein</topology>
    </subcellularLocation>
</comment>
<keyword evidence="5" id="KW-0997">Cell inner membrane</keyword>
<proteinExistence type="inferred from homology"/>
<accession>A0ABP8UWI8</accession>
<feature type="domain" description="GspL cytoplasmic actin-ATPase-like" evidence="11">
    <location>
        <begin position="20"/>
        <end position="210"/>
    </location>
</feature>
<organism evidence="13 14">
    <name type="scientific">Kistimonas scapharcae</name>
    <dbReference type="NCBI Taxonomy" id="1036133"/>
    <lineage>
        <taxon>Bacteria</taxon>
        <taxon>Pseudomonadati</taxon>
        <taxon>Pseudomonadota</taxon>
        <taxon>Gammaproteobacteria</taxon>
        <taxon>Oceanospirillales</taxon>
        <taxon>Endozoicomonadaceae</taxon>
        <taxon>Kistimonas</taxon>
    </lineage>
</organism>
<keyword evidence="9 10" id="KW-0472">Membrane</keyword>
<dbReference type="SUPFAM" id="SSF53067">
    <property type="entry name" value="Actin-like ATPase domain"/>
    <property type="match status" value="1"/>
</dbReference>
<reference evidence="14" key="1">
    <citation type="journal article" date="2019" name="Int. J. Syst. Evol. Microbiol.">
        <title>The Global Catalogue of Microorganisms (GCM) 10K type strain sequencing project: providing services to taxonomists for standard genome sequencing and annotation.</title>
        <authorList>
            <consortium name="The Broad Institute Genomics Platform"/>
            <consortium name="The Broad Institute Genome Sequencing Center for Infectious Disease"/>
            <person name="Wu L."/>
            <person name="Ma J."/>
        </authorList>
    </citation>
    <scope>NUCLEOTIDE SEQUENCE [LARGE SCALE GENOMIC DNA]</scope>
    <source>
        <strain evidence="14">JCM 17805</strain>
    </source>
</reference>
<feature type="domain" description="GspL periplasmic" evidence="12">
    <location>
        <begin position="293"/>
        <end position="450"/>
    </location>
</feature>
<evidence type="ECO:0000313" key="13">
    <source>
        <dbReference type="EMBL" id="GAA4647967.1"/>
    </source>
</evidence>
<evidence type="ECO:0000256" key="6">
    <source>
        <dbReference type="ARBA" id="ARBA00022692"/>
    </source>
</evidence>
<sequence length="451" mass="49609">MNQELVIRIMPSVHGEGVTSPVQWMVRGQASDDETTIRQGCITDLQVWAEQVQNEAPEQWPEQVTVLLPGTLAGLHRLPVTSAQKKHLKQALPYLIEESLIGNVEEQHIVGLSETGRDSVLVGHLPVAAMQELIDTLAESGISPVSVVSENGLWHTDDQTIMLLFEQGMVTIASHEKPAQTVDREALPFLLGQYLHHDLIDQSTAVQVDDDKGTSEPENMITTIKVLSERSESETDIAQMTALAGEGGKIEYQGINGGSVLSALASLLSEQRRARALVEFRSGAFKCPRKAGKRWRQWRPVAWVAGVWVALEFVFYLGQGFWFQHQAAHYYDQNYALYKEINSGDRSVVDVRNRFNSLLKRAGTAKTDNGFLQVLNTLSRVSAQAGAKGVEPKSLDFNESGDGVTLNVAAASFEAVNRYLEALRDAGLKATMETANQEGNTVVARLSMRSS</sequence>
<dbReference type="Pfam" id="PF12693">
    <property type="entry name" value="GspL_C"/>
    <property type="match status" value="1"/>
</dbReference>
<dbReference type="InterPro" id="IPR024230">
    <property type="entry name" value="GspL_cyto_dom"/>
</dbReference>
<dbReference type="Gene3D" id="3.30.1360.100">
    <property type="entry name" value="General secretion pathway protein M, EpsM"/>
    <property type="match status" value="1"/>
</dbReference>
<protein>
    <recommendedName>
        <fullName evidence="15">Type II secretion system protein L</fullName>
    </recommendedName>
</protein>
<evidence type="ECO:0000259" key="12">
    <source>
        <dbReference type="Pfam" id="PF12693"/>
    </source>
</evidence>
<keyword evidence="7" id="KW-0653">Protein transport</keyword>
<feature type="transmembrane region" description="Helical" evidence="10">
    <location>
        <begin position="301"/>
        <end position="323"/>
    </location>
</feature>
<keyword evidence="14" id="KW-1185">Reference proteome</keyword>
<dbReference type="CDD" id="cd24017">
    <property type="entry name" value="ASKHA_T2SSL_N"/>
    <property type="match status" value="1"/>
</dbReference>
<dbReference type="InterPro" id="IPR007812">
    <property type="entry name" value="T2SS_protein-GspL"/>
</dbReference>
<evidence type="ECO:0000256" key="9">
    <source>
        <dbReference type="ARBA" id="ARBA00023136"/>
    </source>
</evidence>
<dbReference type="RefSeq" id="WP_345193007.1">
    <property type="nucleotide sequence ID" value="NZ_BAABFL010000016.1"/>
</dbReference>
<dbReference type="InterPro" id="IPR025691">
    <property type="entry name" value="GspL_pp_dom"/>
</dbReference>
<evidence type="ECO:0000313" key="14">
    <source>
        <dbReference type="Proteomes" id="UP001500604"/>
    </source>
</evidence>
<dbReference type="PIRSF" id="PIRSF015761">
    <property type="entry name" value="Protein_L"/>
    <property type="match status" value="1"/>
</dbReference>
<gene>
    <name evidence="13" type="ORF">GCM10023116_02290</name>
</gene>
<evidence type="ECO:0000256" key="5">
    <source>
        <dbReference type="ARBA" id="ARBA00022519"/>
    </source>
</evidence>
<dbReference type="Gene3D" id="3.30.420.380">
    <property type="match status" value="1"/>
</dbReference>
<comment type="similarity">
    <text evidence="2">Belongs to the GSP L family.</text>
</comment>
<evidence type="ECO:0000256" key="4">
    <source>
        <dbReference type="ARBA" id="ARBA00022475"/>
    </source>
</evidence>
<dbReference type="NCBIfam" id="TIGR01709">
    <property type="entry name" value="typeII_sec_gspL"/>
    <property type="match status" value="1"/>
</dbReference>